<protein>
    <submittedName>
        <fullName evidence="2">Amidase/aspartyl-tRNA(Asn)/glutamyl-tRNA(Gln) amidotransferase subunit A</fullName>
    </submittedName>
</protein>
<name>A0A1I6L8N7_9BACT</name>
<keyword evidence="3" id="KW-1185">Reference proteome</keyword>
<sequence length="417" mass="44047">MFEGISPLMALRERLDTGESDALGVAREFGGRANGNALGNTYVRLLEPVGEPVRGALYGVPISIKDCFDVAGTVTTCGARFYAETNPVSERDSAVAERLREVGCWIPGKTHLHPLAYGITGQNAFYGDCLQPRDAALLTGGSSSGAAASVQEGSAIAAIGTDTGGSVRVPAALCGLVGFRASQGFPERAWPGMWRGGHPLAPSFDTLGLLFQDTRDAADLVGGVFGIEVAAPRGLRMGCVSESWMGDCELSVLAAYRAWKEFLVLAGATLVEFVPPWDDSMEIFAGIQAHEAAGIHRGHYAEFEGPIAQRLAWGESLAPEQVAALRERRRWFCAGMDGLLEEFDFLMMPCAPVSRLRVEADQTAVRAALLRYTTPVSLAGLPVIALPGEEFGTGVQVIGRSGAEGELLGFLGAVGLG</sequence>
<reference evidence="2 3" key="1">
    <citation type="submission" date="2016-10" db="EMBL/GenBank/DDBJ databases">
        <authorList>
            <person name="de Groot N.N."/>
        </authorList>
    </citation>
    <scope>NUCLEOTIDE SEQUENCE [LARGE SCALE GENOMIC DNA]</scope>
    <source>
        <strain evidence="2 3">DSM 21001</strain>
    </source>
</reference>
<organism evidence="2 3">
    <name type="scientific">Granulicella pectinivorans</name>
    <dbReference type="NCBI Taxonomy" id="474950"/>
    <lineage>
        <taxon>Bacteria</taxon>
        <taxon>Pseudomonadati</taxon>
        <taxon>Acidobacteriota</taxon>
        <taxon>Terriglobia</taxon>
        <taxon>Terriglobales</taxon>
        <taxon>Acidobacteriaceae</taxon>
        <taxon>Granulicella</taxon>
    </lineage>
</organism>
<dbReference type="Proteomes" id="UP000199024">
    <property type="component" value="Unassembled WGS sequence"/>
</dbReference>
<dbReference type="Pfam" id="PF01425">
    <property type="entry name" value="Amidase"/>
    <property type="match status" value="1"/>
</dbReference>
<dbReference type="PANTHER" id="PTHR11895:SF176">
    <property type="entry name" value="AMIDASE AMID-RELATED"/>
    <property type="match status" value="1"/>
</dbReference>
<keyword evidence="2" id="KW-0808">Transferase</keyword>
<evidence type="ECO:0000313" key="2">
    <source>
        <dbReference type="EMBL" id="SFR99772.1"/>
    </source>
</evidence>
<dbReference type="SUPFAM" id="SSF75304">
    <property type="entry name" value="Amidase signature (AS) enzymes"/>
    <property type="match status" value="1"/>
</dbReference>
<proteinExistence type="predicted"/>
<evidence type="ECO:0000259" key="1">
    <source>
        <dbReference type="Pfam" id="PF01425"/>
    </source>
</evidence>
<gene>
    <name evidence="2" type="ORF">SAMN05421771_0415</name>
</gene>
<dbReference type="InterPro" id="IPR036928">
    <property type="entry name" value="AS_sf"/>
</dbReference>
<dbReference type="GO" id="GO:0016740">
    <property type="term" value="F:transferase activity"/>
    <property type="evidence" value="ECO:0007669"/>
    <property type="project" value="UniProtKB-KW"/>
</dbReference>
<dbReference type="InterPro" id="IPR023631">
    <property type="entry name" value="Amidase_dom"/>
</dbReference>
<dbReference type="STRING" id="474950.SAMN05421771_0415"/>
<dbReference type="InterPro" id="IPR000120">
    <property type="entry name" value="Amidase"/>
</dbReference>
<dbReference type="RefSeq" id="WP_175528816.1">
    <property type="nucleotide sequence ID" value="NZ_FOZL01000001.1"/>
</dbReference>
<dbReference type="Gene3D" id="3.90.1300.10">
    <property type="entry name" value="Amidase signature (AS) domain"/>
    <property type="match status" value="1"/>
</dbReference>
<dbReference type="EMBL" id="FOZL01000001">
    <property type="protein sequence ID" value="SFR99772.1"/>
    <property type="molecule type" value="Genomic_DNA"/>
</dbReference>
<dbReference type="AlphaFoldDB" id="A0A1I6L8N7"/>
<accession>A0A1I6L8N7</accession>
<evidence type="ECO:0000313" key="3">
    <source>
        <dbReference type="Proteomes" id="UP000199024"/>
    </source>
</evidence>
<feature type="domain" description="Amidase" evidence="1">
    <location>
        <begin position="54"/>
        <end position="408"/>
    </location>
</feature>
<dbReference type="PANTHER" id="PTHR11895">
    <property type="entry name" value="TRANSAMIDASE"/>
    <property type="match status" value="1"/>
</dbReference>